<feature type="chain" id="PRO_5038921524" evidence="1">
    <location>
        <begin position="24"/>
        <end position="169"/>
    </location>
</feature>
<keyword evidence="4" id="KW-1185">Reference proteome</keyword>
<feature type="signal peptide" evidence="1">
    <location>
        <begin position="1"/>
        <end position="23"/>
    </location>
</feature>
<protein>
    <submittedName>
        <fullName evidence="3">BON domain-containing protein</fullName>
    </submittedName>
</protein>
<accession>A0A9E2SB58</accession>
<organism evidence="3 4">
    <name type="scientific">Pinibacter aurantiacus</name>
    <dbReference type="NCBI Taxonomy" id="2851599"/>
    <lineage>
        <taxon>Bacteria</taxon>
        <taxon>Pseudomonadati</taxon>
        <taxon>Bacteroidota</taxon>
        <taxon>Chitinophagia</taxon>
        <taxon>Chitinophagales</taxon>
        <taxon>Chitinophagaceae</taxon>
        <taxon>Pinibacter</taxon>
    </lineage>
</organism>
<comment type="caution">
    <text evidence="3">The sequence shown here is derived from an EMBL/GenBank/DDBJ whole genome shotgun (WGS) entry which is preliminary data.</text>
</comment>
<gene>
    <name evidence="3" type="ORF">KTO63_08820</name>
</gene>
<sequence>MKKNWLKNLAILGTAVIISLSIASCGPKDADVQSAAATALAGDPTTSALQVSVKDGVATISGECKDDACKVSSENVVKGIKGVKSVVNNVTVAPPPPPLPPAAPVTISPDDNLSKMVTDAIKDNAGVVASVKDGVVTLTGEIKRADLPKLMQKVQSLKPKKVENKLTIK</sequence>
<evidence type="ECO:0000313" key="3">
    <source>
        <dbReference type="EMBL" id="MBV4357245.1"/>
    </source>
</evidence>
<proteinExistence type="predicted"/>
<dbReference type="PROSITE" id="PS51257">
    <property type="entry name" value="PROKAR_LIPOPROTEIN"/>
    <property type="match status" value="1"/>
</dbReference>
<evidence type="ECO:0000313" key="4">
    <source>
        <dbReference type="Proteomes" id="UP000812270"/>
    </source>
</evidence>
<dbReference type="Pfam" id="PF04972">
    <property type="entry name" value="BON"/>
    <property type="match status" value="2"/>
</dbReference>
<keyword evidence="1" id="KW-0732">Signal</keyword>
<dbReference type="EMBL" id="JAHSPG010000003">
    <property type="protein sequence ID" value="MBV4357245.1"/>
    <property type="molecule type" value="Genomic_DNA"/>
</dbReference>
<dbReference type="AlphaFoldDB" id="A0A9E2SB58"/>
<name>A0A9E2SB58_9BACT</name>
<dbReference type="RefSeq" id="WP_217790857.1">
    <property type="nucleotide sequence ID" value="NZ_JAHSPG010000003.1"/>
</dbReference>
<dbReference type="Proteomes" id="UP000812270">
    <property type="component" value="Unassembled WGS sequence"/>
</dbReference>
<dbReference type="PROSITE" id="PS50914">
    <property type="entry name" value="BON"/>
    <property type="match status" value="1"/>
</dbReference>
<feature type="domain" description="BON" evidence="2">
    <location>
        <begin position="28"/>
        <end position="94"/>
    </location>
</feature>
<dbReference type="InterPro" id="IPR007055">
    <property type="entry name" value="BON_dom"/>
</dbReference>
<evidence type="ECO:0000256" key="1">
    <source>
        <dbReference type="SAM" id="SignalP"/>
    </source>
</evidence>
<reference evidence="3" key="1">
    <citation type="submission" date="2021-06" db="EMBL/GenBank/DDBJ databases">
        <authorList>
            <person name="Huq M.A."/>
        </authorList>
    </citation>
    <scope>NUCLEOTIDE SEQUENCE</scope>
    <source>
        <strain evidence="3">MAH-26</strain>
    </source>
</reference>
<evidence type="ECO:0000259" key="2">
    <source>
        <dbReference type="PROSITE" id="PS50914"/>
    </source>
</evidence>